<proteinExistence type="predicted"/>
<name>A0A375Z5L4_MYCPF</name>
<dbReference type="Proteomes" id="UP000252008">
    <property type="component" value="Unassembled WGS sequence"/>
</dbReference>
<accession>A0A375Z5L4</accession>
<gene>
    <name evidence="1" type="ORF">MPP7335_05823</name>
</gene>
<sequence length="55" mass="6230">MTQRLREIRARLIVFAVADDGMSTVEYSIADNYNHESTGIDCRPTLPSHGRNHLT</sequence>
<keyword evidence="2" id="KW-1185">Reference proteome</keyword>
<protein>
    <submittedName>
        <fullName evidence="1">Uncharacterized protein</fullName>
    </submittedName>
</protein>
<dbReference type="EMBL" id="UEGS01000002">
    <property type="protein sequence ID" value="SSA20669.1"/>
    <property type="molecule type" value="Genomic_DNA"/>
</dbReference>
<reference evidence="1 2" key="1">
    <citation type="submission" date="2018-05" db="EMBL/GenBank/DDBJ databases">
        <authorList>
            <consortium name="IHU Genomes"/>
        </authorList>
    </citation>
    <scope>NUCLEOTIDE SEQUENCE [LARGE SCALE GENOMIC DNA]</scope>
    <source>
        <strain evidence="1 2">P7335</strain>
    </source>
</reference>
<evidence type="ECO:0000313" key="1">
    <source>
        <dbReference type="EMBL" id="SSA20669.1"/>
    </source>
</evidence>
<evidence type="ECO:0000313" key="2">
    <source>
        <dbReference type="Proteomes" id="UP000252008"/>
    </source>
</evidence>
<dbReference type="AlphaFoldDB" id="A0A375Z5L4"/>
<organism evidence="1 2">
    <name type="scientific">Mycolicibacterium parafortuitum</name>
    <name type="common">Mycobacterium parafortuitum</name>
    <dbReference type="NCBI Taxonomy" id="39692"/>
    <lineage>
        <taxon>Bacteria</taxon>
        <taxon>Bacillati</taxon>
        <taxon>Actinomycetota</taxon>
        <taxon>Actinomycetes</taxon>
        <taxon>Mycobacteriales</taxon>
        <taxon>Mycobacteriaceae</taxon>
        <taxon>Mycolicibacterium</taxon>
    </lineage>
</organism>